<evidence type="ECO:0000313" key="1">
    <source>
        <dbReference type="EMBL" id="KKM78965.1"/>
    </source>
</evidence>
<dbReference type="EMBL" id="LAZR01008404">
    <property type="protein sequence ID" value="KKM78965.1"/>
    <property type="molecule type" value="Genomic_DNA"/>
</dbReference>
<comment type="caution">
    <text evidence="1">The sequence shown here is derived from an EMBL/GenBank/DDBJ whole genome shotgun (WGS) entry which is preliminary data.</text>
</comment>
<organism evidence="1">
    <name type="scientific">marine sediment metagenome</name>
    <dbReference type="NCBI Taxonomy" id="412755"/>
    <lineage>
        <taxon>unclassified sequences</taxon>
        <taxon>metagenomes</taxon>
        <taxon>ecological metagenomes</taxon>
    </lineage>
</organism>
<protein>
    <submittedName>
        <fullName evidence="1">Uncharacterized protein</fullName>
    </submittedName>
</protein>
<gene>
    <name evidence="1" type="ORF">LCGC14_1354640</name>
</gene>
<reference evidence="1" key="1">
    <citation type="journal article" date="2015" name="Nature">
        <title>Complex archaea that bridge the gap between prokaryotes and eukaryotes.</title>
        <authorList>
            <person name="Spang A."/>
            <person name="Saw J.H."/>
            <person name="Jorgensen S.L."/>
            <person name="Zaremba-Niedzwiedzka K."/>
            <person name="Martijn J."/>
            <person name="Lind A.E."/>
            <person name="van Eijk R."/>
            <person name="Schleper C."/>
            <person name="Guy L."/>
            <person name="Ettema T.J."/>
        </authorList>
    </citation>
    <scope>NUCLEOTIDE SEQUENCE</scope>
</reference>
<accession>A0A0F9MQD2</accession>
<name>A0A0F9MQD2_9ZZZZ</name>
<dbReference type="AlphaFoldDB" id="A0A0F9MQD2"/>
<proteinExistence type="predicted"/>
<sequence>MSLNSVQPMNTGHLHQVPALAVIHEWPRVASLVRQALKRGEGSYAEADVAMACMAGAWKLWMVENGFNVTAVCITEVANFPRRRKCLLRYLAGDWQAIEPHIPMIEDYARREGCQVLEGYGRKGWARRMPDWAERQVILQKEL</sequence>